<evidence type="ECO:0008006" key="8">
    <source>
        <dbReference type="Google" id="ProtNLM"/>
    </source>
</evidence>
<dbReference type="InterPro" id="IPR016024">
    <property type="entry name" value="ARM-type_fold"/>
</dbReference>
<evidence type="ECO:0000313" key="6">
    <source>
        <dbReference type="EMBL" id="CAK8685344.1"/>
    </source>
</evidence>
<feature type="compositionally biased region" description="Low complexity" evidence="2">
    <location>
        <begin position="3305"/>
        <end position="3318"/>
    </location>
</feature>
<dbReference type="InterPro" id="IPR003152">
    <property type="entry name" value="FATC_dom"/>
</dbReference>
<dbReference type="InterPro" id="IPR011990">
    <property type="entry name" value="TPR-like_helical_dom_sf"/>
</dbReference>
<dbReference type="InterPro" id="IPR003151">
    <property type="entry name" value="PIK-rel_kinase_FAT"/>
</dbReference>
<evidence type="ECO:0000256" key="1">
    <source>
        <dbReference type="ARBA" id="ARBA00007234"/>
    </source>
</evidence>
<feature type="compositionally biased region" description="Polar residues" evidence="2">
    <location>
        <begin position="3283"/>
        <end position="3304"/>
    </location>
</feature>
<dbReference type="SMART" id="SM00146">
    <property type="entry name" value="PI3Kc"/>
    <property type="match status" value="1"/>
</dbReference>
<dbReference type="SUPFAM" id="SSF56112">
    <property type="entry name" value="Protein kinase-like (PK-like)"/>
    <property type="match status" value="1"/>
</dbReference>
<evidence type="ECO:0000313" key="7">
    <source>
        <dbReference type="Proteomes" id="UP001642483"/>
    </source>
</evidence>
<dbReference type="EMBL" id="CAWYQH010000099">
    <property type="protein sequence ID" value="CAK8685344.1"/>
    <property type="molecule type" value="Genomic_DNA"/>
</dbReference>
<dbReference type="PANTHER" id="PTHR11139">
    <property type="entry name" value="ATAXIA TELANGIECTASIA MUTATED ATM -RELATED"/>
    <property type="match status" value="1"/>
</dbReference>
<dbReference type="Pfam" id="PF20206">
    <property type="entry name" value="Tra1_ring"/>
    <property type="match status" value="1"/>
</dbReference>
<comment type="similarity">
    <text evidence="1">Belongs to the PI3/PI4-kinase family. TRA1 subfamily.</text>
</comment>
<evidence type="ECO:0000259" key="5">
    <source>
        <dbReference type="PROSITE" id="PS51190"/>
    </source>
</evidence>
<dbReference type="InterPro" id="IPR046807">
    <property type="entry name" value="Tra1_central"/>
</dbReference>
<protein>
    <recommendedName>
        <fullName evidence="8">Transformation/transcription domain-associated protein</fullName>
    </recommendedName>
</protein>
<reference evidence="6 7" key="1">
    <citation type="submission" date="2024-02" db="EMBL/GenBank/DDBJ databases">
        <authorList>
            <person name="Daric V."/>
            <person name="Darras S."/>
        </authorList>
    </citation>
    <scope>NUCLEOTIDE SEQUENCE [LARGE SCALE GENOMIC DNA]</scope>
</reference>
<sequence length="3909" mass="442716">MLQCLRNDLRQDLLKYQSFIQLLQEPAAQDESKLKAAQDISEHFEDIAQSQKYSEFLNQCVPSFIKLLRDGEPKFVSEDSTQQLRKLLLDILHRIPTNEHLRPHVKNILNLCFRLLETDNEENVQVCIKIIIELHKQFRPQLTPEIQHFLALVKRIYFDLPQNMVWLFENPVVNDGVLPDPERIGTIAQITFQSGSASSPAGKTVSTVIPKALNSMKVLQEIPITVVLMYQLYKQATQNFVAEFIPLIMKTLLLQPSQAARERPTFNNELFVDFMAAQVKTLSFVAFFVRSHHENIIQYSNEMVQAMLQLLRNCTPEVASLRKELLVAVRHILQTDLKTRFVPHMDTLLNEDILIGSGWSARDTLRTLAYSTLTDLTHYVRGQLSLSQLSSAVHLFAKNVHDDSLANAFQTVSCKLLLHLVEGITKKSESENLPIQGREILIYMLNIFVLKFRVITNHLLPALFAKCRVQNDVSSTTNTTSIAATNGTFSTLNNGSIVAQSSSASKLLEMDKDNKIDDSKNSGLANTADCRSLVKTLVWGVKTITLAAGSSKSSLLKDPNGSQFVSSSANKQFFPGETALFIKLVRYALKALDVYQINISSNGQMTVRPSNCPTMRIKEEKEVLEQFASVFTMMNPMIFREIFSSTIEYVVDRIYNNYTLQIVANSFLASPHTSSTFATILVEFLLERLEDMGIPGEKSNLYLRLFKLVFGSVSLFVNENEQMLKPHLHTIVTKSMSLANTAQDPYNYFLLLRALFRSIGGGSHESLYQEFLPLLPNLLQGLNSLQSGLHKQHMKDLFVELCLTVPVRLSSLLPYLPMLMDPLVSALNGSQTLITQGLRTLELCVDNLQPDFLYDHIQPVRAELMQALWRTLRNPSDDIAHVAFRVLGKFGGSNRKMLKEAQRLNFDDSTSIGPCLKIQFLDFKAPVHLPIEDIISSALKFLKSPNTDVFNRRQSFEVIKCFLVSMMNTGDSSSNFAQLLQHSAFSKEKIPKVAGQKLYCCQDSVTRNTFKKALTAAFMCVVIKDLRQSALPFVAHVVRHYTLIAITQQAGPFPVTHKQKQFGLLGYTTDSAGMRSVMDPLVVVDAIADCMAYEEKELCKIGNIALLIIVKVTATVLGCRERAAELPLFSYVVEKMCACCYDRAWYAKYGGCSAIKYLMELMPVKWVLEQQYIFLRALLFVMMDLTNEVSSGAVDIAKVILKELLVKCATPLPEDMVKHEEILLLQQTSFKKIMHELVREVTSPNQLVREQATQSLQTLADISGHKSVTDIMIPHQSVLADMIPPRKHLLRHQPVNTQIGLIEGNTFCNSLQPRLFTLDLNVKEHKVFFTELYNICEADDHALRKLACYKNVQSLIPLRSSAMKALSVLYYIAQVREKIINVLFKQLGSESYQLMKTAEDCIKRFLKGMEIEGKPIETDVVHNAMRPTLLKMGDYRNLTLTVVHHLAALSRLFPNTFNEKLCEQLFAHLNKWLDTALHKQISVQSSTLSTASVSGSQQDQEFDVSHELELCAAILEIFHLIPLAPQALLEPLIALVVKTEAGLMLEIGSPLRKPLLLFLIRHPDSALGIFLQEHRACDCHWRRMLISFLKLNDENGTAIRDKMEKKVSRLLALCFNHRSNATSAPISADELQYFGVQITWILAKHNPNFLCQNMPLVNKLLELWINPDFHYKQENDRSLSGHLDEGRILCKCLLKYSANNSADVGLQFQLLRAFSVRSLADFQFLKLWYNEHVPYKYLIKQKRMIFFKFVELYHDPNFPSDLKALSIQFILIPIFKHAFETNEEEQLIGGPPNPDADNANDCISVFINRVIDPDKPYAAPDAVQIQLLRFLSLLVEKASSYIHDPANKRHGNKLRRIMTFAWPCLLPRNCVDPASKYHGHLLLSHIIARFAIRKRIVLQTFYSLLKAHASEARSVVKKALDVLTPAMPARMEDGNQMLTHWTRKIIVEEGHTLAQLMHVLLLIVRHHKVYYPVNAALVQQMVASMQRLGFAPNTNMEQRRLAVDVAEVIIKWEMRRLQEAQGDESSNNVKQLLKPVAAMNIRVESTVASSSHSLVVGIDKKYSDTIVNFLLRMTCQVSESTGGSAGELLSRRCITLIRISLQSEMWPSTDLHLAWLDKILVAVEPSQQENTGNVCTSIELLNLVLSLISKDLVTITLKSLQNGIAACINCIDSKVIRSVQGLLTRLFSVYPPTSPVTHADAPDDPKSVDSLTTAEKELHVLYSAVNTAITEGMISYEKSNSSAPIGFFPTLMLLKAACSNSPGYIDHIISLFVRMFQKLIKEHLQPPQQPGPTEANSAVLSELIVTSLDLVKHRLAIMTSETRRGFIYGVMVQIIEKSPDVKLLHAVISIMEEWLKVQPSSDTNHSPSLREKSLLLQKLMHVEKRFPDNSELHTSFLDLVNHVYRDANLVGSELTSKLEPAFLLGLRSAQPSTRRQFFEVFDKSVGRSVYNRLLYITCSQNWEAMGTHYWIKQCIELLFSACDRDSCIIARGIPYLLPSVCHVISLADALEREAFNALAKVKAEPIDIDIDTKEEDVEKMMDTSEESTSHLSGTSSVIPITSSDSCGTSDSTQQQLSTLLSRHSKFLNSLLEIKTSSFLLATAQLCHNDTQLAHAIWCKLFPCIWCCLSEKQQSVLSEELSTFVCSGAHLVQKDCQPSAIHTVVEGFSKCIPAIPLKPPVVKYLGKTHNLWFRCALILEQMSSEYEFNNMKSLSSNNTNYESEAIICKQQEVLNALCDLYSLLREEDMWIGLWKKRCSYPDTAKALSYEQQGFFEHAQARYESLMSQAREDHDKSTASVDAISEYKVWEEHWIRCCQELNQWEVLNEYGSCKSVCNPHLVVECAWRLPDWNNMKDALVQVELSYPQELAWKVNMYRGFLAICHPDEHHLNLIESLVDMASSQAIKEWKRIPHIVSHIHTPLLQAAQQIIELQEAAQVHQSLQPSNIGRSNSLHDMKAIVKTWRNRLPMTSDDLSHWSDIFTWRHHHYQAIVQAYDTVSATQQDPNSTQAMLGVHASASAIIHYGKVARKQGQVNSALDSLSRIHSIPSVPIVDCFQKIRQQVKCYLQMAAVIGKNECMQGLEVIESTNLKYFTHEMTAEFYALKGMFLAQIGKSDEANKAFSAAVQMHDVLVKAWALWGDYLETLFVNGNVPTSVEQAGVSAITCYLHACRHQNEHKSRKYLAKVLWLLSYDDEQCTLADALDKYSVGVPPIQWLPWIPQLLTCLVCSHGAKILNLLSHVARVYPQAVYFPIRTLYLTLKIEQRERYKHMETTTGNEKKQKFSTDIQVQDAGDQTDSQDTVETKLQSQNLGGSQSSGSDCGPIRATPSMWRCSRIMHMQRDLHPTLLSSLEGIVDQMVWFRENWHEEVLRQLCQGLAKCHMVAFENRAAVSKACITPHTLNFVKKLVATFGVGIENVSNVTQTFSSAASESLARRVQATAQDPVFQKMKTQFTTDFDFNRPGSMKLQNVIVKLKKWKKILEAKTKVLPKSFLIEEKCRFLSNFSASTAEVEIPGEFLIPKSTHYYVKIARFMPRVQVVQKYNTAARRLYIRGHNGKIYPYLVMNDGCLMESRREERVLQLLRLLNPCLEKRKETAKRQLLFTVPRVVAVSPQMRLVEDNPTSISLFDIYKLRCDTKGVEYDAPISRYYEKLTTVQSRSLQITHQFLRDVLNDVQTSMVPRTVFREWALNTFPDSTDYWTFRKSVSLHMALIGFIEFSFNLTRLRPEMLQINQDSGHLHAAYFRFDISDGTGEMNASRPVPFRFTPNLVDFVSPVGINSVVTSAIIASARCFMQPNFKVDGLLCAVMRDEMIFWHKKRQEEEGDPSSHEKQPRQAQLHSPLPSVTASVPPPDMNSEQLITLVNRAVNSVLTRLQTLATLEGGENKLHNLVAAASSIDNLCRMDPSWHPWL</sequence>
<dbReference type="Pfam" id="PF02259">
    <property type="entry name" value="FAT"/>
    <property type="match status" value="1"/>
</dbReference>
<name>A0ABP0G0H7_CLALP</name>
<dbReference type="InterPro" id="IPR046805">
    <property type="entry name" value="Tra1_ring"/>
</dbReference>
<feature type="domain" description="FATC" evidence="5">
    <location>
        <begin position="3866"/>
        <end position="3909"/>
    </location>
</feature>
<dbReference type="Pfam" id="PF20175">
    <property type="entry name" value="Tra1_central"/>
    <property type="match status" value="1"/>
</dbReference>
<dbReference type="Pfam" id="PF00454">
    <property type="entry name" value="PI3_PI4_kinase"/>
    <property type="match status" value="1"/>
</dbReference>
<dbReference type="Gene3D" id="1.25.40.10">
    <property type="entry name" value="Tetratricopeptide repeat domain"/>
    <property type="match status" value="1"/>
</dbReference>
<accession>A0ABP0G0H7</accession>
<feature type="region of interest" description="Disordered" evidence="2">
    <location>
        <begin position="3270"/>
        <end position="3323"/>
    </location>
</feature>
<dbReference type="Gene3D" id="1.25.10.10">
    <property type="entry name" value="Leucine-rich Repeat Variant"/>
    <property type="match status" value="2"/>
</dbReference>
<gene>
    <name evidence="6" type="ORF">CVLEPA_LOCUS16478</name>
</gene>
<dbReference type="PROSITE" id="PS50290">
    <property type="entry name" value="PI3_4_KINASE_3"/>
    <property type="match status" value="1"/>
</dbReference>
<dbReference type="InterPro" id="IPR011989">
    <property type="entry name" value="ARM-like"/>
</dbReference>
<feature type="compositionally biased region" description="Basic and acidic residues" evidence="2">
    <location>
        <begin position="3270"/>
        <end position="3282"/>
    </location>
</feature>
<dbReference type="PANTHER" id="PTHR11139:SF1">
    <property type="entry name" value="TRANSFORMATION_TRANSCRIPTION DOMAIN-ASSOCIATED PROTEIN"/>
    <property type="match status" value="1"/>
</dbReference>
<feature type="domain" description="PI3K/PI4K catalytic" evidence="3">
    <location>
        <begin position="3532"/>
        <end position="3861"/>
    </location>
</feature>
<comment type="caution">
    <text evidence="6">The sequence shown here is derived from an EMBL/GenBank/DDBJ whole genome shotgun (WGS) entry which is preliminary data.</text>
</comment>
<dbReference type="PROSITE" id="PS51189">
    <property type="entry name" value="FAT"/>
    <property type="match status" value="1"/>
</dbReference>
<dbReference type="PROSITE" id="PS51190">
    <property type="entry name" value="FATC"/>
    <property type="match status" value="1"/>
</dbReference>
<feature type="compositionally biased region" description="Polar residues" evidence="2">
    <location>
        <begin position="3832"/>
        <end position="3845"/>
    </location>
</feature>
<dbReference type="CDD" id="cd05163">
    <property type="entry name" value="PIKK_TRRAP"/>
    <property type="match status" value="1"/>
</dbReference>
<evidence type="ECO:0000259" key="4">
    <source>
        <dbReference type="PROSITE" id="PS51189"/>
    </source>
</evidence>
<proteinExistence type="inferred from homology"/>
<feature type="region of interest" description="Disordered" evidence="2">
    <location>
        <begin position="3817"/>
        <end position="3851"/>
    </location>
</feature>
<dbReference type="InterPro" id="IPR014009">
    <property type="entry name" value="PIK_FAT"/>
</dbReference>
<dbReference type="SUPFAM" id="SSF48371">
    <property type="entry name" value="ARM repeat"/>
    <property type="match status" value="3"/>
</dbReference>
<dbReference type="InterPro" id="IPR011009">
    <property type="entry name" value="Kinase-like_dom_sf"/>
</dbReference>
<dbReference type="SMART" id="SM01343">
    <property type="entry name" value="FATC"/>
    <property type="match status" value="1"/>
</dbReference>
<dbReference type="Proteomes" id="UP001642483">
    <property type="component" value="Unassembled WGS sequence"/>
</dbReference>
<dbReference type="SUPFAM" id="SSF48452">
    <property type="entry name" value="TPR-like"/>
    <property type="match status" value="1"/>
</dbReference>
<evidence type="ECO:0000259" key="3">
    <source>
        <dbReference type="PROSITE" id="PS50290"/>
    </source>
</evidence>
<dbReference type="InterPro" id="IPR050517">
    <property type="entry name" value="DDR_Repair_Kinase"/>
</dbReference>
<keyword evidence="7" id="KW-1185">Reference proteome</keyword>
<dbReference type="InterPro" id="IPR000403">
    <property type="entry name" value="PI3/4_kinase_cat_dom"/>
</dbReference>
<organism evidence="6 7">
    <name type="scientific">Clavelina lepadiformis</name>
    <name type="common">Light-bulb sea squirt</name>
    <name type="synonym">Ascidia lepadiformis</name>
    <dbReference type="NCBI Taxonomy" id="159417"/>
    <lineage>
        <taxon>Eukaryota</taxon>
        <taxon>Metazoa</taxon>
        <taxon>Chordata</taxon>
        <taxon>Tunicata</taxon>
        <taxon>Ascidiacea</taxon>
        <taxon>Aplousobranchia</taxon>
        <taxon>Clavelinidae</taxon>
        <taxon>Clavelina</taxon>
    </lineage>
</organism>
<feature type="domain" description="FAT" evidence="4">
    <location>
        <begin position="2680"/>
        <end position="3258"/>
    </location>
</feature>
<evidence type="ECO:0000256" key="2">
    <source>
        <dbReference type="SAM" id="MobiDB-lite"/>
    </source>
</evidence>